<dbReference type="SMART" id="SM00369">
    <property type="entry name" value="LRR_TYP"/>
    <property type="match status" value="13"/>
</dbReference>
<protein>
    <submittedName>
        <fullName evidence="17">LRR receptor-like serine/threonine-protein kinase GSO2</fullName>
    </submittedName>
</protein>
<keyword evidence="10" id="KW-0675">Receptor</keyword>
<evidence type="ECO:0000313" key="17">
    <source>
        <dbReference type="RefSeq" id="XP_022159203.1"/>
    </source>
</evidence>
<dbReference type="Gene3D" id="3.80.10.10">
    <property type="entry name" value="Ribonuclease Inhibitor"/>
    <property type="match status" value="4"/>
</dbReference>
<evidence type="ECO:0000256" key="5">
    <source>
        <dbReference type="ARBA" id="ARBA00022692"/>
    </source>
</evidence>
<keyword evidence="16" id="KW-1185">Reference proteome</keyword>
<dbReference type="Pfam" id="PF23598">
    <property type="entry name" value="LRR_14"/>
    <property type="match status" value="2"/>
</dbReference>
<feature type="signal peptide" evidence="13">
    <location>
        <begin position="1"/>
        <end position="24"/>
    </location>
</feature>
<feature type="domain" description="Disease resistance R13L4/SHOC-2-like LRR" evidence="15">
    <location>
        <begin position="189"/>
        <end position="353"/>
    </location>
</feature>
<accession>A0A6J1DY64</accession>
<dbReference type="Pfam" id="PF00560">
    <property type="entry name" value="LRR_1"/>
    <property type="match status" value="10"/>
</dbReference>
<dbReference type="GeneID" id="111025622"/>
<keyword evidence="8 12" id="KW-1133">Transmembrane helix</keyword>
<gene>
    <name evidence="17" type="primary">LOC111025622</name>
</gene>
<evidence type="ECO:0000256" key="3">
    <source>
        <dbReference type="ARBA" id="ARBA00022475"/>
    </source>
</evidence>
<dbReference type="OrthoDB" id="1600340at2759"/>
<keyword evidence="6 13" id="KW-0732">Signal</keyword>
<keyword evidence="11" id="KW-0325">Glycoprotein</keyword>
<comment type="subcellular location">
    <subcellularLocation>
        <location evidence="1">Cell membrane</location>
        <topology evidence="1">Single-pass type I membrane protein</topology>
    </subcellularLocation>
</comment>
<keyword evidence="3" id="KW-1003">Cell membrane</keyword>
<feature type="domain" description="Disease resistance R13L4/SHOC-2-like LRR" evidence="15">
    <location>
        <begin position="429"/>
        <end position="571"/>
    </location>
</feature>
<evidence type="ECO:0000256" key="6">
    <source>
        <dbReference type="ARBA" id="ARBA00022729"/>
    </source>
</evidence>
<evidence type="ECO:0000256" key="2">
    <source>
        <dbReference type="ARBA" id="ARBA00009592"/>
    </source>
</evidence>
<feature type="domain" description="Leucine-rich repeat-containing N-terminal plant-type" evidence="14">
    <location>
        <begin position="28"/>
        <end position="66"/>
    </location>
</feature>
<evidence type="ECO:0000256" key="12">
    <source>
        <dbReference type="SAM" id="Phobius"/>
    </source>
</evidence>
<comment type="similarity">
    <text evidence="2">Belongs to the RLP family.</text>
</comment>
<dbReference type="InterPro" id="IPR046956">
    <property type="entry name" value="RLP23-like"/>
</dbReference>
<keyword evidence="9 12" id="KW-0472">Membrane</keyword>
<dbReference type="KEGG" id="mcha:111025622"/>
<dbReference type="FunFam" id="3.80.10.10:FF:000041">
    <property type="entry name" value="LRR receptor-like serine/threonine-protein kinase ERECTA"/>
    <property type="match status" value="4"/>
</dbReference>
<evidence type="ECO:0000256" key="13">
    <source>
        <dbReference type="SAM" id="SignalP"/>
    </source>
</evidence>
<reference evidence="17" key="1">
    <citation type="submission" date="2025-08" db="UniProtKB">
        <authorList>
            <consortium name="RefSeq"/>
        </authorList>
    </citation>
    <scope>IDENTIFICATION</scope>
    <source>
        <strain evidence="17">OHB3-1</strain>
    </source>
</reference>
<keyword evidence="7" id="KW-0677">Repeat</keyword>
<dbReference type="Proteomes" id="UP000504603">
    <property type="component" value="Unplaced"/>
</dbReference>
<keyword evidence="5 12" id="KW-0812">Transmembrane</keyword>
<organism evidence="16 17">
    <name type="scientific">Momordica charantia</name>
    <name type="common">Bitter gourd</name>
    <name type="synonym">Balsam pear</name>
    <dbReference type="NCBI Taxonomy" id="3673"/>
    <lineage>
        <taxon>Eukaryota</taxon>
        <taxon>Viridiplantae</taxon>
        <taxon>Streptophyta</taxon>
        <taxon>Embryophyta</taxon>
        <taxon>Tracheophyta</taxon>
        <taxon>Spermatophyta</taxon>
        <taxon>Magnoliopsida</taxon>
        <taxon>eudicotyledons</taxon>
        <taxon>Gunneridae</taxon>
        <taxon>Pentapetalae</taxon>
        <taxon>rosids</taxon>
        <taxon>fabids</taxon>
        <taxon>Cucurbitales</taxon>
        <taxon>Cucurbitaceae</taxon>
        <taxon>Momordiceae</taxon>
        <taxon>Momordica</taxon>
    </lineage>
</organism>
<dbReference type="PANTHER" id="PTHR48063">
    <property type="entry name" value="LRR RECEPTOR-LIKE KINASE"/>
    <property type="match status" value="1"/>
</dbReference>
<sequence length="1038" mass="116848">MDRNKFSRAFEILVLLSLFMATNELCIETERDALLRLKQELQDSSNRLSSWMVGTDCCQWAGIRCDNSTGHVEELDLANTEFEDMNSFESHKLKGNLSDSILNLKHITHIDLSYNDFEGRQIPSFLGSLVSLKYLNLTSSGFQGLIPHQLGNLSNLQQLSLRGKLLYSEDLQWLQGLPSLLSLDLSHTNLSKATNWLLEINKLPCLVELHLSNCELNHITHLSHVNFTTSLSILDVSSNHFNSFIPKWIFSLANLVSLDLSGSDFHGPLPRGFSNLTSLQTLNIASNNLNSSLPNCLFSISTISSLDLLDNYFEGPISCDFGNLSALTYLDLSFNDFNSSTIPSCLYSLHNLQYFHLSYLGFQGKISRRIANLTNLVSLDLSYNEFNGSIPRSIGTLCSLRFISLQQNKFSHELSELLDNFSGCVKDSLIFLNLRSSNISGRFTNHIANMRNLQTLYLQSNSIFGPIPESIGNLSSLELIDLSHNEINETLPKSMGSLSSLQVLKISYNRMEGIISEVHFANLMNLRYLDMSGNNLTLVFLVGWIPPFNLTQIRLRSCHVGPKFPKWLKSQNSVDSIDLSNTGISDTVPNWFWNLSTTYSFLNLSHNQLSGRIQNIVLNIKFVYLGSNKFHGNLPRISARVLELDLSNNSFSGDISQILCRFKRTHNELNILHLENNLLSGNIPDCWRKWNSLKIVKLGNNNLSGKLPSSMGSLSNLQSLHLRNNNLVGEISQSFENCLELIILDLSFNAFHGSIPAWIGTNLSKLVVLMLRSNQLSGLIPNELCHLSFLQIMDVGINNLIGSIPHCFGNFTAMAIKMRFFKDISYVVGDYRGELLEKAYVMTKGREFEYDSILGLVTSMDLSNNNLSGEVPREITKLVVLRSLNLSRNHLRGSIPREIGSMKDLESLDLSRNQLSGQIPPSMSELTFLNYLNLTYNNLTGPIPSSTQLQGLDPSSFVGNELCGLPLTNSCREEGTKQERKNGDAKEDDEDYIDNWFYLSLANGFVVGFWGIWGPLLISKTWRHAYFRHLTTLWRKLC</sequence>
<evidence type="ECO:0000256" key="11">
    <source>
        <dbReference type="ARBA" id="ARBA00023180"/>
    </source>
</evidence>
<evidence type="ECO:0000259" key="14">
    <source>
        <dbReference type="Pfam" id="PF08263"/>
    </source>
</evidence>
<evidence type="ECO:0000256" key="4">
    <source>
        <dbReference type="ARBA" id="ARBA00022614"/>
    </source>
</evidence>
<dbReference type="GO" id="GO:0005886">
    <property type="term" value="C:plasma membrane"/>
    <property type="evidence" value="ECO:0007669"/>
    <property type="project" value="UniProtKB-SubCell"/>
</dbReference>
<dbReference type="SUPFAM" id="SSF52047">
    <property type="entry name" value="RNI-like"/>
    <property type="match status" value="3"/>
</dbReference>
<dbReference type="InterPro" id="IPR001611">
    <property type="entry name" value="Leu-rich_rpt"/>
</dbReference>
<dbReference type="InterPro" id="IPR055414">
    <property type="entry name" value="LRR_R13L4/SHOC2-like"/>
</dbReference>
<dbReference type="Pfam" id="PF08263">
    <property type="entry name" value="LRRNT_2"/>
    <property type="match status" value="1"/>
</dbReference>
<feature type="chain" id="PRO_5027098074" evidence="13">
    <location>
        <begin position="25"/>
        <end position="1038"/>
    </location>
</feature>
<evidence type="ECO:0000256" key="7">
    <source>
        <dbReference type="ARBA" id="ARBA00022737"/>
    </source>
</evidence>
<evidence type="ECO:0000256" key="8">
    <source>
        <dbReference type="ARBA" id="ARBA00022989"/>
    </source>
</evidence>
<dbReference type="InterPro" id="IPR013210">
    <property type="entry name" value="LRR_N_plant-typ"/>
</dbReference>
<dbReference type="InterPro" id="IPR032675">
    <property type="entry name" value="LRR_dom_sf"/>
</dbReference>
<feature type="transmembrane region" description="Helical" evidence="12">
    <location>
        <begin position="996"/>
        <end position="1018"/>
    </location>
</feature>
<evidence type="ECO:0000256" key="9">
    <source>
        <dbReference type="ARBA" id="ARBA00023136"/>
    </source>
</evidence>
<dbReference type="FunFam" id="3.80.10.10:FF:001347">
    <property type="entry name" value="LRR receptor-like serine/threonine-protein kinase GSO2"/>
    <property type="match status" value="1"/>
</dbReference>
<dbReference type="AlphaFoldDB" id="A0A6J1DY64"/>
<dbReference type="FunFam" id="3.80.10.10:FF:000213">
    <property type="entry name" value="Tyrosine-sulfated glycopeptide receptor 1"/>
    <property type="match status" value="1"/>
</dbReference>
<evidence type="ECO:0000256" key="10">
    <source>
        <dbReference type="ARBA" id="ARBA00023170"/>
    </source>
</evidence>
<evidence type="ECO:0000313" key="16">
    <source>
        <dbReference type="Proteomes" id="UP000504603"/>
    </source>
</evidence>
<dbReference type="InterPro" id="IPR003591">
    <property type="entry name" value="Leu-rich_rpt_typical-subtyp"/>
</dbReference>
<name>A0A6J1DY64_MOMCH</name>
<dbReference type="RefSeq" id="XP_022159203.1">
    <property type="nucleotide sequence ID" value="XM_022303511.1"/>
</dbReference>
<dbReference type="PANTHER" id="PTHR48063:SF98">
    <property type="entry name" value="LRR RECEPTOR-LIKE SERINE_THREONINE-PROTEIN KINASE FLS2"/>
    <property type="match status" value="1"/>
</dbReference>
<evidence type="ECO:0000259" key="15">
    <source>
        <dbReference type="Pfam" id="PF23598"/>
    </source>
</evidence>
<evidence type="ECO:0000256" key="1">
    <source>
        <dbReference type="ARBA" id="ARBA00004251"/>
    </source>
</evidence>
<proteinExistence type="inferred from homology"/>
<keyword evidence="4" id="KW-0433">Leucine-rich repeat</keyword>